<protein>
    <submittedName>
        <fullName evidence="1">Uncharacterized protein</fullName>
    </submittedName>
</protein>
<name>A0ACD0NN33_9BASI</name>
<sequence length="1283" mass="139992">MQSTLICQLRVQVISARNLTAKDRNGKSDPFVVVSLPGTAPSPNTGEYRRRTPVKQKTLDPVWKESEATFDFEVPIEWLDSALPLADESGPSSTTPPSGEGAQTYSIDRPDLPRRNSSFRKLSGAASTAGRLLVAPVKLGAAGAKAVGRGVPRPLRRKANVSSGKLSAAIENAPRGSIHLDGLDAVVSSLEFVLWDKDRFSGNDYLGECSLSVREWCREGEVEWAKAKPVWIPLVSSRRNSKVSGEVQVKVGFIPIKSASSSLLSPESAQKSKVGEQPNDPRSWTLEEIYRQLVISSLGSEGAAVRAIPASQSVGTAGPTEQFLDDGLSSDSESEDLRDGSDDGLSSSDSELDDEDASDTEDDEMFEQHYQSIAGVPIGSPPAQGSGVQLASASVPTPAAAAAAPQQQGRVRKVLGRLQRDKSGSLPVSGTATPLTDDTGPGMDALQSSSGQGIPAADSGVKRRRLKVGRRGKNKEKKAQTPGVESGRKKGVRRGKGRRTSKRKQEFAFKAEMGMDIIGIVMMEVKGAKDLPKWKNMTHTSFDMDPFTIVSFGQKIFRTRVARHTLNPVWDEKLLFHVRRHESNFQAKFLIYDWDKISSHDYVGGADISIATLIEASPKPDPETGLYKPDEDGNVSMKEFVLPLTRLDKDEDVKFGGKHSPTLTVHAKFTPYDALRQRFWRQLLQQFDTNDSGTISQLELTSMLDSLGSTLTTQTIEDLFASYGKRADSDELTIDEAIRALEWEIKKPWSQKRWAKDALGLDSGTQTPSLGSSLAAGVEGPGNHSDRGLNLTGPEAPAEGTPGVPKVEGEGGEPAVQPVDAQDPNVTRALANDLAALSIKSNNSSPKEKTPPSPSPPPATNKRAASSSTDSALADSQGSSSGEVSQSKSVERVIMLKSCPLCHLPRLSKKAEVDIVTHLAVCASQDWRRVDGMVVGNFVTASQAHRRWYTKVLTKISQGDYSLGANSANIIVQDRLTGELLEEKMQVYVRLGIRLLYKGAKSRMEDARVKKMLKNMSIKQGVKFDNPSSVREIVPFIAFHNLNKDEILEPLDSFKTFNEFFYRKLKPDARPIDQPDDPTRLVGGADCRMMAFETVQEATRIWIKGSEFSISRLLGDGAPRERKELDRYQNGGSVIIWRLAPQDYHRFHAGTDGVVERITWIDGEYYTVNPMAIRSTIDVYGENIRSVIKIRSDHFGTYYVVCVGAMMVGSTVLTIKEGDRIIRGQEIGYFKFGGSTLVVVFERGRTQFDKDILDNSSAAIETLVRVGMGIGKALVADPASPAV</sequence>
<evidence type="ECO:0000313" key="2">
    <source>
        <dbReference type="Proteomes" id="UP000245626"/>
    </source>
</evidence>
<accession>A0ACD0NN33</accession>
<dbReference type="Proteomes" id="UP000245626">
    <property type="component" value="Unassembled WGS sequence"/>
</dbReference>
<evidence type="ECO:0000313" key="1">
    <source>
        <dbReference type="EMBL" id="PWN47221.1"/>
    </source>
</evidence>
<reference evidence="1 2" key="1">
    <citation type="journal article" date="2018" name="Mol. Biol. Evol.">
        <title>Broad Genomic Sampling Reveals a Smut Pathogenic Ancestry of the Fungal Clade Ustilaginomycotina.</title>
        <authorList>
            <person name="Kijpornyongpan T."/>
            <person name="Mondo S.J."/>
            <person name="Barry K."/>
            <person name="Sandor L."/>
            <person name="Lee J."/>
            <person name="Lipzen A."/>
            <person name="Pangilinan J."/>
            <person name="LaButti K."/>
            <person name="Hainaut M."/>
            <person name="Henrissat B."/>
            <person name="Grigoriev I.V."/>
            <person name="Spatafora J.W."/>
            <person name="Aime M.C."/>
        </authorList>
    </citation>
    <scope>NUCLEOTIDE SEQUENCE [LARGE SCALE GENOMIC DNA]</scope>
    <source>
        <strain evidence="1 2">SA 807</strain>
    </source>
</reference>
<organism evidence="1 2">
    <name type="scientific">Violaceomyces palustris</name>
    <dbReference type="NCBI Taxonomy" id="1673888"/>
    <lineage>
        <taxon>Eukaryota</taxon>
        <taxon>Fungi</taxon>
        <taxon>Dikarya</taxon>
        <taxon>Basidiomycota</taxon>
        <taxon>Ustilaginomycotina</taxon>
        <taxon>Ustilaginomycetes</taxon>
        <taxon>Violaceomycetales</taxon>
        <taxon>Violaceomycetaceae</taxon>
        <taxon>Violaceomyces</taxon>
    </lineage>
</organism>
<proteinExistence type="predicted"/>
<dbReference type="EMBL" id="KZ820498">
    <property type="protein sequence ID" value="PWN47221.1"/>
    <property type="molecule type" value="Genomic_DNA"/>
</dbReference>
<keyword evidence="2" id="KW-1185">Reference proteome</keyword>
<gene>
    <name evidence="1" type="ORF">IE53DRAFT_402784</name>
</gene>